<keyword evidence="3" id="KW-1185">Reference proteome</keyword>
<dbReference type="Proteomes" id="UP000182658">
    <property type="component" value="Unassembled WGS sequence"/>
</dbReference>
<feature type="region of interest" description="Disordered" evidence="1">
    <location>
        <begin position="283"/>
        <end position="305"/>
    </location>
</feature>
<accession>A0A1J7ICD8</accession>
<feature type="compositionally biased region" description="Acidic residues" evidence="1">
    <location>
        <begin position="14"/>
        <end position="28"/>
    </location>
</feature>
<feature type="region of interest" description="Disordered" evidence="1">
    <location>
        <begin position="89"/>
        <end position="168"/>
    </location>
</feature>
<dbReference type="EMBL" id="KV875102">
    <property type="protein sequence ID" value="OIW25118.1"/>
    <property type="molecule type" value="Genomic_DNA"/>
</dbReference>
<evidence type="ECO:0000256" key="1">
    <source>
        <dbReference type="SAM" id="MobiDB-lite"/>
    </source>
</evidence>
<feature type="compositionally biased region" description="Basic and acidic residues" evidence="1">
    <location>
        <begin position="156"/>
        <end position="168"/>
    </location>
</feature>
<name>A0A1J7ICD8_9PEZI</name>
<proteinExistence type="predicted"/>
<protein>
    <submittedName>
        <fullName evidence="2">Uncharacterized protein</fullName>
    </submittedName>
</protein>
<dbReference type="InParanoid" id="A0A1J7ICD8"/>
<gene>
    <name evidence="2" type="ORF">CONLIGDRAFT_684990</name>
</gene>
<evidence type="ECO:0000313" key="2">
    <source>
        <dbReference type="EMBL" id="OIW25118.1"/>
    </source>
</evidence>
<reference evidence="2 3" key="1">
    <citation type="submission" date="2016-10" db="EMBL/GenBank/DDBJ databases">
        <title>Draft genome sequence of Coniochaeta ligniaria NRRL30616, a lignocellulolytic fungus for bioabatement of inhibitors in plant biomass hydrolysates.</title>
        <authorList>
            <consortium name="DOE Joint Genome Institute"/>
            <person name="Jimenez D.J."/>
            <person name="Hector R.E."/>
            <person name="Riley R."/>
            <person name="Sun H."/>
            <person name="Grigoriev I.V."/>
            <person name="Van Elsas J.D."/>
            <person name="Nichols N.N."/>
        </authorList>
    </citation>
    <scope>NUCLEOTIDE SEQUENCE [LARGE SCALE GENOMIC DNA]</scope>
    <source>
        <strain evidence="2 3">NRRL 30616</strain>
    </source>
</reference>
<organism evidence="2 3">
    <name type="scientific">Coniochaeta ligniaria NRRL 30616</name>
    <dbReference type="NCBI Taxonomy" id="1408157"/>
    <lineage>
        <taxon>Eukaryota</taxon>
        <taxon>Fungi</taxon>
        <taxon>Dikarya</taxon>
        <taxon>Ascomycota</taxon>
        <taxon>Pezizomycotina</taxon>
        <taxon>Sordariomycetes</taxon>
        <taxon>Sordariomycetidae</taxon>
        <taxon>Coniochaetales</taxon>
        <taxon>Coniochaetaceae</taxon>
        <taxon>Coniochaeta</taxon>
    </lineage>
</organism>
<dbReference type="AlphaFoldDB" id="A0A1J7ICD8"/>
<evidence type="ECO:0000313" key="3">
    <source>
        <dbReference type="Proteomes" id="UP000182658"/>
    </source>
</evidence>
<sequence>MLILATKKRQAAEDHDEVEDEVDEIEYSIDETTRSPRWTRSTTTSPADLDGVLPEDVKQHFASLQIGLKSLTTRLEGLREDLRSLRHKGCRQLPAAEGEDGAASTRDSPEDDPAADPTYTEADRAVTEGGPPPRKRCKTTASVNIPLDDTDVSESDGEHVSSDVVSDKDQDPMDLIPYFHVWVDETDTKLFTYINTIRQTSVTCPLDFATNPASALGRCHLDPSLEVHRRAAGQPRGPRSELNSIRHLYQATRKVAENQEKLMAGIVRNPVAVAKSFDPKKLASLSVDDQEQNDGTATADAIERA</sequence>
<feature type="region of interest" description="Disordered" evidence="1">
    <location>
        <begin position="1"/>
        <end position="28"/>
    </location>
</feature>